<name>A0A2H1FFM2_9ARCH</name>
<keyword evidence="2" id="KW-0808">Transferase</keyword>
<reference evidence="3" key="1">
    <citation type="submission" date="2017-03" db="EMBL/GenBank/DDBJ databases">
        <authorList>
            <person name="Herbold C."/>
        </authorList>
    </citation>
    <scope>NUCLEOTIDE SEQUENCE [LARGE SCALE GENOMIC DNA]</scope>
</reference>
<evidence type="ECO:0000313" key="3">
    <source>
        <dbReference type="Proteomes" id="UP000230607"/>
    </source>
</evidence>
<gene>
    <name evidence="2" type="ORF">NCS_11370</name>
</gene>
<dbReference type="Proteomes" id="UP000230607">
    <property type="component" value="Chromosome 1"/>
</dbReference>
<dbReference type="EMBL" id="LT841358">
    <property type="protein sequence ID" value="SMH71558.1"/>
    <property type="molecule type" value="Genomic_DNA"/>
</dbReference>
<feature type="domain" description="Glutamine amidotransferase" evidence="1">
    <location>
        <begin position="36"/>
        <end position="177"/>
    </location>
</feature>
<dbReference type="CDD" id="cd01741">
    <property type="entry name" value="GATase1_1"/>
    <property type="match status" value="1"/>
</dbReference>
<dbReference type="AlphaFoldDB" id="A0A2H1FFM2"/>
<protein>
    <submittedName>
        <fullName evidence="2">Glutamine amidotransferase class-I</fullName>
    </submittedName>
</protein>
<dbReference type="Pfam" id="PF00117">
    <property type="entry name" value="GATase"/>
    <property type="match status" value="1"/>
</dbReference>
<sequence>MSEFLIIQNTKVEGIGTLGDLFKADGFSTKTILAKNEKIPETRYDAIIVLGAPESANDDLPYLKQEMVLIRDSVKRDIPVLGICLGSQLIAKAFGARVYSGPRKEIGFYNDIEFDNISQSKLFDGIKSPFLAFHWHGDTFDLPKNAIRLAHSVHYQNQAIKIGSAVGIQFHLEVDESTIRLWLEKSKEELGKTDYIHPSIIEKQIPEKIGVVRENLRVFYKNFKSEFNL</sequence>
<dbReference type="PROSITE" id="PS51273">
    <property type="entry name" value="GATASE_TYPE_1"/>
    <property type="match status" value="1"/>
</dbReference>
<dbReference type="FunFam" id="3.40.50.880:FF:000033">
    <property type="entry name" value="Glutamine amidotransferase class-I"/>
    <property type="match status" value="1"/>
</dbReference>
<dbReference type="RefSeq" id="WP_157927505.1">
    <property type="nucleotide sequence ID" value="NZ_LT841358.1"/>
</dbReference>
<dbReference type="InterPro" id="IPR029062">
    <property type="entry name" value="Class_I_gatase-like"/>
</dbReference>
<dbReference type="PANTHER" id="PTHR42695:SF5">
    <property type="entry name" value="GLUTAMINE AMIDOTRANSFERASE YLR126C-RELATED"/>
    <property type="match status" value="1"/>
</dbReference>
<keyword evidence="3" id="KW-1185">Reference proteome</keyword>
<dbReference type="SUPFAM" id="SSF52317">
    <property type="entry name" value="Class I glutamine amidotransferase-like"/>
    <property type="match status" value="1"/>
</dbReference>
<organism evidence="2 3">
    <name type="scientific">Candidatus Nitrosotalea okcheonensis</name>
    <dbReference type="NCBI Taxonomy" id="1903276"/>
    <lineage>
        <taxon>Archaea</taxon>
        <taxon>Nitrososphaerota</taxon>
        <taxon>Nitrososphaeria</taxon>
        <taxon>Nitrosotaleales</taxon>
        <taxon>Nitrosotaleaceae</taxon>
        <taxon>Nitrosotalea</taxon>
    </lineage>
</organism>
<keyword evidence="2" id="KW-0315">Glutamine amidotransferase</keyword>
<evidence type="ECO:0000259" key="1">
    <source>
        <dbReference type="Pfam" id="PF00117"/>
    </source>
</evidence>
<dbReference type="OrthoDB" id="7388at2157"/>
<accession>A0A2H1FFM2</accession>
<dbReference type="PANTHER" id="PTHR42695">
    <property type="entry name" value="GLUTAMINE AMIDOTRANSFERASE YLR126C-RELATED"/>
    <property type="match status" value="1"/>
</dbReference>
<proteinExistence type="predicted"/>
<dbReference type="GO" id="GO:0016740">
    <property type="term" value="F:transferase activity"/>
    <property type="evidence" value="ECO:0007669"/>
    <property type="project" value="UniProtKB-KW"/>
</dbReference>
<dbReference type="GO" id="GO:0005829">
    <property type="term" value="C:cytosol"/>
    <property type="evidence" value="ECO:0007669"/>
    <property type="project" value="TreeGrafter"/>
</dbReference>
<evidence type="ECO:0000313" key="2">
    <source>
        <dbReference type="EMBL" id="SMH71558.1"/>
    </source>
</evidence>
<dbReference type="InterPro" id="IPR017926">
    <property type="entry name" value="GATASE"/>
</dbReference>
<dbReference type="InterPro" id="IPR044992">
    <property type="entry name" value="ChyE-like"/>
</dbReference>
<dbReference type="Gene3D" id="3.40.50.880">
    <property type="match status" value="1"/>
</dbReference>